<dbReference type="EMBL" id="HBGE01046441">
    <property type="protein sequence ID" value="CAD9143217.1"/>
    <property type="molecule type" value="Transcribed_RNA"/>
</dbReference>
<accession>A0A7S1QMG0</accession>
<evidence type="ECO:0008006" key="2">
    <source>
        <dbReference type="Google" id="ProtNLM"/>
    </source>
</evidence>
<proteinExistence type="predicted"/>
<sequence>MRALASAGRRPLAVHVGADGLQNTKRWTDMHLYRRVLEHAGLPPGVLRLGFVEPVVEKTKQFWRHVGRLPVAPSQVSLVTAMVDNCTRPEAKMYKISEQASRDFGMDISMARGWVSADPWHPVTITQYWAEHDMPVRCANGTGDCRSLFKQFANAWNMTRYFEEIQIRCLNLKEIIETELGAQVEDLAMLVVDAEGLDERILLSLAGSSAFEPGFVMWEKGKDWRPSTAADLLRGKGYKVGMKLGSEVNPDADAPNMIAVLGEIPEQREKEHG</sequence>
<reference evidence="1" key="1">
    <citation type="submission" date="2021-01" db="EMBL/GenBank/DDBJ databases">
        <authorList>
            <person name="Corre E."/>
            <person name="Pelletier E."/>
            <person name="Niang G."/>
            <person name="Scheremetjew M."/>
            <person name="Finn R."/>
            <person name="Kale V."/>
            <person name="Holt S."/>
            <person name="Cochrane G."/>
            <person name="Meng A."/>
            <person name="Brown T."/>
            <person name="Cohen L."/>
        </authorList>
    </citation>
    <scope>NUCLEOTIDE SEQUENCE</scope>
    <source>
        <strain evidence="1">OF101</strain>
    </source>
</reference>
<organism evidence="1">
    <name type="scientific">Alexandrium catenella</name>
    <name type="common">Red tide dinoflagellate</name>
    <name type="synonym">Gonyaulax catenella</name>
    <dbReference type="NCBI Taxonomy" id="2925"/>
    <lineage>
        <taxon>Eukaryota</taxon>
        <taxon>Sar</taxon>
        <taxon>Alveolata</taxon>
        <taxon>Dinophyceae</taxon>
        <taxon>Gonyaulacales</taxon>
        <taxon>Pyrocystaceae</taxon>
        <taxon>Alexandrium</taxon>
    </lineage>
</organism>
<protein>
    <recommendedName>
        <fullName evidence="2">Methyltransferase FkbM domain-containing protein</fullName>
    </recommendedName>
</protein>
<gene>
    <name evidence="1" type="ORF">ACAT0790_LOCUS28020</name>
</gene>
<dbReference type="AlphaFoldDB" id="A0A7S1QMG0"/>
<name>A0A7S1QMG0_ALECA</name>
<evidence type="ECO:0000313" key="1">
    <source>
        <dbReference type="EMBL" id="CAD9143217.1"/>
    </source>
</evidence>